<dbReference type="Pfam" id="PF01471">
    <property type="entry name" value="PG_binding_1"/>
    <property type="match status" value="1"/>
</dbReference>
<organism evidence="4 5">
    <name type="scientific">Streptomyces blastmyceticus</name>
    <dbReference type="NCBI Taxonomy" id="68180"/>
    <lineage>
        <taxon>Bacteria</taxon>
        <taxon>Bacillati</taxon>
        <taxon>Actinomycetota</taxon>
        <taxon>Actinomycetes</taxon>
        <taxon>Kitasatosporales</taxon>
        <taxon>Streptomycetaceae</taxon>
        <taxon>Streptomyces</taxon>
    </lineage>
</organism>
<dbReference type="InterPro" id="IPR023346">
    <property type="entry name" value="Lysozyme-like_dom_sf"/>
</dbReference>
<evidence type="ECO:0000256" key="1">
    <source>
        <dbReference type="ARBA" id="ARBA00022529"/>
    </source>
</evidence>
<sequence>MRNSVRANFAAFSARLEGRVDHMYLDRLGNVTIAIGNKIDPLSDALNLAASGAQLLRNDGTPASDAEITDEWNRVKTSSGPTQLHLDDSGIDTLVDNKLTDTESALTPFFSGFADWPADAQMGLLSLGWAMGPNRLKSPNFPNFHNAVDTQDWFRAARECNMAGADLVKRNAVDRGLFRNAAVSVEPPPSDPETLLLPIPGSRPQLQLNSVDGPSDDDVGTLQRMFQPSRLNLLAPGSFDPGKFDAATDAAVRGFQSGESGFPVTGVVAELTWAALGEGVPLA</sequence>
<dbReference type="Gene3D" id="1.10.530.40">
    <property type="match status" value="1"/>
</dbReference>
<dbReference type="RefSeq" id="WP_344117605.1">
    <property type="nucleotide sequence ID" value="NZ_BAAABW010000013.1"/>
</dbReference>
<evidence type="ECO:0000313" key="5">
    <source>
        <dbReference type="Proteomes" id="UP001500063"/>
    </source>
</evidence>
<dbReference type="InterPro" id="IPR036365">
    <property type="entry name" value="PGBD-like_sf"/>
</dbReference>
<keyword evidence="2" id="KW-0081">Bacteriolytic enzyme</keyword>
<evidence type="ECO:0000256" key="2">
    <source>
        <dbReference type="ARBA" id="ARBA00022638"/>
    </source>
</evidence>
<gene>
    <name evidence="4" type="ORF">GCM10010319_22250</name>
</gene>
<keyword evidence="5" id="KW-1185">Reference proteome</keyword>
<accession>A0ABP3GHC8</accession>
<dbReference type="InterPro" id="IPR002477">
    <property type="entry name" value="Peptidoglycan-bd-like"/>
</dbReference>
<keyword evidence="1" id="KW-0929">Antimicrobial</keyword>
<evidence type="ECO:0000313" key="4">
    <source>
        <dbReference type="EMBL" id="GAA0345490.1"/>
    </source>
</evidence>
<dbReference type="InterPro" id="IPR023347">
    <property type="entry name" value="Lysozyme_dom_sf"/>
</dbReference>
<dbReference type="SUPFAM" id="SSF53955">
    <property type="entry name" value="Lysozyme-like"/>
    <property type="match status" value="1"/>
</dbReference>
<feature type="domain" description="Peptidoglycan binding-like" evidence="3">
    <location>
        <begin position="216"/>
        <end position="276"/>
    </location>
</feature>
<dbReference type="EMBL" id="BAAABW010000013">
    <property type="protein sequence ID" value="GAA0345490.1"/>
    <property type="molecule type" value="Genomic_DNA"/>
</dbReference>
<proteinExistence type="predicted"/>
<protein>
    <recommendedName>
        <fullName evidence="3">Peptidoglycan binding-like domain-containing protein</fullName>
    </recommendedName>
</protein>
<dbReference type="SUPFAM" id="SSF47090">
    <property type="entry name" value="PGBD-like"/>
    <property type="match status" value="1"/>
</dbReference>
<dbReference type="Gene3D" id="1.10.101.10">
    <property type="entry name" value="PGBD-like superfamily/PGBD"/>
    <property type="match status" value="1"/>
</dbReference>
<evidence type="ECO:0000259" key="3">
    <source>
        <dbReference type="Pfam" id="PF01471"/>
    </source>
</evidence>
<name>A0ABP3GHC8_9ACTN</name>
<dbReference type="InterPro" id="IPR036366">
    <property type="entry name" value="PGBDSf"/>
</dbReference>
<reference evidence="5" key="1">
    <citation type="journal article" date="2019" name="Int. J. Syst. Evol. Microbiol.">
        <title>The Global Catalogue of Microorganisms (GCM) 10K type strain sequencing project: providing services to taxonomists for standard genome sequencing and annotation.</title>
        <authorList>
            <consortium name="The Broad Institute Genomics Platform"/>
            <consortium name="The Broad Institute Genome Sequencing Center for Infectious Disease"/>
            <person name="Wu L."/>
            <person name="Ma J."/>
        </authorList>
    </citation>
    <scope>NUCLEOTIDE SEQUENCE [LARGE SCALE GENOMIC DNA]</scope>
    <source>
        <strain evidence="5">JCM 4565</strain>
    </source>
</reference>
<comment type="caution">
    <text evidence="4">The sequence shown here is derived from an EMBL/GenBank/DDBJ whole genome shotgun (WGS) entry which is preliminary data.</text>
</comment>
<dbReference type="Proteomes" id="UP001500063">
    <property type="component" value="Unassembled WGS sequence"/>
</dbReference>